<dbReference type="GO" id="GO:0005524">
    <property type="term" value="F:ATP binding"/>
    <property type="evidence" value="ECO:0007669"/>
    <property type="project" value="UniProtKB-KW"/>
</dbReference>
<reference evidence="13" key="2">
    <citation type="submission" date="2021-04" db="EMBL/GenBank/DDBJ databases">
        <authorList>
            <person name="Gilroy R."/>
        </authorList>
    </citation>
    <scope>NUCLEOTIDE SEQUENCE</scope>
    <source>
        <strain evidence="13">CHK186-16707</strain>
    </source>
</reference>
<dbReference type="Pfam" id="PF01467">
    <property type="entry name" value="CTP_transf_like"/>
    <property type="match status" value="1"/>
</dbReference>
<dbReference type="EC" id="2.7.7.18" evidence="11"/>
<dbReference type="InterPro" id="IPR014729">
    <property type="entry name" value="Rossmann-like_a/b/a_fold"/>
</dbReference>
<evidence type="ECO:0000256" key="8">
    <source>
        <dbReference type="ARBA" id="ARBA00022840"/>
    </source>
</evidence>
<keyword evidence="7 11" id="KW-0547">Nucleotide-binding</keyword>
<dbReference type="PANTHER" id="PTHR39321">
    <property type="entry name" value="NICOTINATE-NUCLEOTIDE ADENYLYLTRANSFERASE-RELATED"/>
    <property type="match status" value="1"/>
</dbReference>
<evidence type="ECO:0000256" key="4">
    <source>
        <dbReference type="ARBA" id="ARBA00022642"/>
    </source>
</evidence>
<keyword evidence="5 11" id="KW-0808">Transferase</keyword>
<dbReference type="PANTHER" id="PTHR39321:SF3">
    <property type="entry name" value="PHOSPHOPANTETHEINE ADENYLYLTRANSFERASE"/>
    <property type="match status" value="1"/>
</dbReference>
<evidence type="ECO:0000256" key="7">
    <source>
        <dbReference type="ARBA" id="ARBA00022741"/>
    </source>
</evidence>
<organism evidence="13 14">
    <name type="scientific">Candidatus Mailhella merdigallinarum</name>
    <dbReference type="NCBI Taxonomy" id="2838658"/>
    <lineage>
        <taxon>Bacteria</taxon>
        <taxon>Pseudomonadati</taxon>
        <taxon>Thermodesulfobacteriota</taxon>
        <taxon>Desulfovibrionia</taxon>
        <taxon>Desulfovibrionales</taxon>
        <taxon>Desulfovibrionaceae</taxon>
        <taxon>Mailhella</taxon>
    </lineage>
</organism>
<comment type="pathway">
    <text evidence="2 11">Cofactor biosynthesis; NAD(+) biosynthesis; deamido-NAD(+) from nicotinate D-ribonucleotide: step 1/1.</text>
</comment>
<keyword evidence="6 11" id="KW-0548">Nucleotidyltransferase</keyword>
<evidence type="ECO:0000313" key="14">
    <source>
        <dbReference type="Proteomes" id="UP000824225"/>
    </source>
</evidence>
<comment type="similarity">
    <text evidence="3 11">Belongs to the NadD family.</text>
</comment>
<dbReference type="CDD" id="cd02165">
    <property type="entry name" value="NMNAT"/>
    <property type="match status" value="1"/>
</dbReference>
<accession>A0A9D2KLE0</accession>
<reference evidence="13" key="1">
    <citation type="journal article" date="2021" name="PeerJ">
        <title>Extensive microbial diversity within the chicken gut microbiome revealed by metagenomics and culture.</title>
        <authorList>
            <person name="Gilroy R."/>
            <person name="Ravi A."/>
            <person name="Getino M."/>
            <person name="Pursley I."/>
            <person name="Horton D.L."/>
            <person name="Alikhan N.F."/>
            <person name="Baker D."/>
            <person name="Gharbi K."/>
            <person name="Hall N."/>
            <person name="Watson M."/>
            <person name="Adriaenssens E.M."/>
            <person name="Foster-Nyarko E."/>
            <person name="Jarju S."/>
            <person name="Secka A."/>
            <person name="Antonio M."/>
            <person name="Oren A."/>
            <person name="Chaudhuri R.R."/>
            <person name="La Ragione R."/>
            <person name="Hildebrand F."/>
            <person name="Pallen M.J."/>
        </authorList>
    </citation>
    <scope>NUCLEOTIDE SEQUENCE</scope>
    <source>
        <strain evidence="13">CHK186-16707</strain>
    </source>
</reference>
<comment type="catalytic activity">
    <reaction evidence="10 11">
        <text>nicotinate beta-D-ribonucleotide + ATP + H(+) = deamido-NAD(+) + diphosphate</text>
        <dbReference type="Rhea" id="RHEA:22860"/>
        <dbReference type="ChEBI" id="CHEBI:15378"/>
        <dbReference type="ChEBI" id="CHEBI:30616"/>
        <dbReference type="ChEBI" id="CHEBI:33019"/>
        <dbReference type="ChEBI" id="CHEBI:57502"/>
        <dbReference type="ChEBI" id="CHEBI:58437"/>
        <dbReference type="EC" id="2.7.7.18"/>
    </reaction>
</comment>
<dbReference type="InterPro" id="IPR004821">
    <property type="entry name" value="Cyt_trans-like"/>
</dbReference>
<evidence type="ECO:0000256" key="5">
    <source>
        <dbReference type="ARBA" id="ARBA00022679"/>
    </source>
</evidence>
<dbReference type="SUPFAM" id="SSF52374">
    <property type="entry name" value="Nucleotidylyl transferase"/>
    <property type="match status" value="1"/>
</dbReference>
<dbReference type="GO" id="GO:0009435">
    <property type="term" value="P:NAD+ biosynthetic process"/>
    <property type="evidence" value="ECO:0007669"/>
    <property type="project" value="UniProtKB-UniRule"/>
</dbReference>
<evidence type="ECO:0000313" key="13">
    <source>
        <dbReference type="EMBL" id="HJA08656.1"/>
    </source>
</evidence>
<name>A0A9D2KLE0_9BACT</name>
<evidence type="ECO:0000256" key="10">
    <source>
        <dbReference type="ARBA" id="ARBA00048721"/>
    </source>
</evidence>
<dbReference type="GO" id="GO:0004515">
    <property type="term" value="F:nicotinate-nucleotide adenylyltransferase activity"/>
    <property type="evidence" value="ECO:0007669"/>
    <property type="project" value="UniProtKB-UniRule"/>
</dbReference>
<feature type="domain" description="Cytidyltransferase-like" evidence="12">
    <location>
        <begin position="16"/>
        <end position="203"/>
    </location>
</feature>
<dbReference type="EMBL" id="DXAN01000019">
    <property type="protein sequence ID" value="HJA08656.1"/>
    <property type="molecule type" value="Genomic_DNA"/>
</dbReference>
<comment type="function">
    <text evidence="1 11">Catalyzes the reversible adenylation of nicotinate mononucleotide (NaMN) to nicotinic acid adenine dinucleotide (NaAD).</text>
</comment>
<dbReference type="HAMAP" id="MF_00244">
    <property type="entry name" value="NaMN_adenylyltr"/>
    <property type="match status" value="1"/>
</dbReference>
<evidence type="ECO:0000256" key="1">
    <source>
        <dbReference type="ARBA" id="ARBA00002324"/>
    </source>
</evidence>
<dbReference type="AlphaFoldDB" id="A0A9D2KLE0"/>
<keyword evidence="4 11" id="KW-0662">Pyridine nucleotide biosynthesis</keyword>
<dbReference type="Proteomes" id="UP000824225">
    <property type="component" value="Unassembled WGS sequence"/>
</dbReference>
<keyword evidence="8 11" id="KW-0067">ATP-binding</keyword>
<proteinExistence type="inferred from homology"/>
<comment type="caution">
    <text evidence="13">The sequence shown here is derived from an EMBL/GenBank/DDBJ whole genome shotgun (WGS) entry which is preliminary data.</text>
</comment>
<keyword evidence="9 11" id="KW-0520">NAD</keyword>
<evidence type="ECO:0000256" key="9">
    <source>
        <dbReference type="ARBA" id="ARBA00023027"/>
    </source>
</evidence>
<dbReference type="NCBIfam" id="TIGR00482">
    <property type="entry name" value="nicotinate (nicotinamide) nucleotide adenylyltransferase"/>
    <property type="match status" value="1"/>
</dbReference>
<evidence type="ECO:0000256" key="11">
    <source>
        <dbReference type="HAMAP-Rule" id="MF_00244"/>
    </source>
</evidence>
<protein>
    <recommendedName>
        <fullName evidence="11">Probable nicotinate-nucleotide adenylyltransferase</fullName>
        <ecNumber evidence="11">2.7.7.18</ecNumber>
    </recommendedName>
    <alternativeName>
        <fullName evidence="11">Deamido-NAD(+) diphosphorylase</fullName>
    </alternativeName>
    <alternativeName>
        <fullName evidence="11">Deamido-NAD(+) pyrophosphorylase</fullName>
    </alternativeName>
    <alternativeName>
        <fullName evidence="11">Nicotinate mononucleotide adenylyltransferase</fullName>
        <shortName evidence="11">NaMN adenylyltransferase</shortName>
    </alternativeName>
</protein>
<sequence length="235" mass="25662">MEDHRFLPAPGARVGLLGGTFNPVHAGHIRHALEVGEALNLERVLLTPAAVPPHKAAAGLLPFALRVELARAAARGASRLGVNTLEGELDGPSYTFVSLRAWRERHPGVTPFFLMGVEDFAALRSWHRGLELPELARLVVVPRAGSDRGLFHAALERYWPGASAGAERADGSGRESVRLPDGGVCDFLPVPRLDISSSFVRERWLAGRDIRALVPDGVLDLMEARREEIRRAWTV</sequence>
<evidence type="ECO:0000259" key="12">
    <source>
        <dbReference type="Pfam" id="PF01467"/>
    </source>
</evidence>
<dbReference type="InterPro" id="IPR005248">
    <property type="entry name" value="NadD/NMNAT"/>
</dbReference>
<gene>
    <name evidence="11 13" type="primary">nadD</name>
    <name evidence="13" type="ORF">H9962_05645</name>
</gene>
<evidence type="ECO:0000256" key="3">
    <source>
        <dbReference type="ARBA" id="ARBA00009014"/>
    </source>
</evidence>
<dbReference type="Gene3D" id="3.40.50.620">
    <property type="entry name" value="HUPs"/>
    <property type="match status" value="1"/>
</dbReference>
<evidence type="ECO:0000256" key="2">
    <source>
        <dbReference type="ARBA" id="ARBA00005019"/>
    </source>
</evidence>
<evidence type="ECO:0000256" key="6">
    <source>
        <dbReference type="ARBA" id="ARBA00022695"/>
    </source>
</evidence>